<dbReference type="PATRIC" id="fig|1227453.3.peg.1766"/>
<dbReference type="EMBL" id="AOLY01000027">
    <property type="protein sequence ID" value="EMA31045.1"/>
    <property type="molecule type" value="Genomic_DNA"/>
</dbReference>
<organism evidence="1 2">
    <name type="scientific">Haloarcula japonica (strain ATCC 49778 / DSM 6131 / JCM 7785 / NBRC 101032 / NCIMB 13157 / TR-1)</name>
    <dbReference type="NCBI Taxonomy" id="1227453"/>
    <lineage>
        <taxon>Archaea</taxon>
        <taxon>Methanobacteriati</taxon>
        <taxon>Methanobacteriota</taxon>
        <taxon>Stenosarchaea group</taxon>
        <taxon>Halobacteria</taxon>
        <taxon>Halobacteriales</taxon>
        <taxon>Haloarculaceae</taxon>
        <taxon>Haloarcula</taxon>
    </lineage>
</organism>
<dbReference type="Proteomes" id="UP000011524">
    <property type="component" value="Unassembled WGS sequence"/>
</dbReference>
<proteinExistence type="predicted"/>
<dbReference type="OrthoDB" id="217627at2157"/>
<reference evidence="1 2" key="1">
    <citation type="journal article" date="2014" name="PLoS Genet.">
        <title>Phylogenetically driven sequencing of extremely halophilic archaea reveals strategies for static and dynamic osmo-response.</title>
        <authorList>
            <person name="Becker E.A."/>
            <person name="Seitzer P.M."/>
            <person name="Tritt A."/>
            <person name="Larsen D."/>
            <person name="Krusor M."/>
            <person name="Yao A.I."/>
            <person name="Wu D."/>
            <person name="Madern D."/>
            <person name="Eisen J.A."/>
            <person name="Darling A.E."/>
            <person name="Facciotti M.T."/>
        </authorList>
    </citation>
    <scope>NUCLEOTIDE SEQUENCE [LARGE SCALE GENOMIC DNA]</scope>
    <source>
        <strain evidence="2">ATCC 49778 / DSM 6131 / JCM 7785 / NBRC 101032 / NCIMB 13157 / TR-1</strain>
    </source>
</reference>
<dbReference type="STRING" id="1227453.C444_09000"/>
<dbReference type="eggNOG" id="arCOG14528">
    <property type="taxonomic scope" value="Archaea"/>
</dbReference>
<sequence>MSNPPDGALLTELATYQNRKLLLWQLAADGRTICGIQFVACERDLQDASIDEQVQAFVDDMLSDGEVRPEYDAMADWEALEANHGDTADQYL</sequence>
<evidence type="ECO:0000313" key="2">
    <source>
        <dbReference type="Proteomes" id="UP000011524"/>
    </source>
</evidence>
<name>M0LGE1_HALJT</name>
<protein>
    <submittedName>
        <fullName evidence="1">Uncharacterized protein</fullName>
    </submittedName>
</protein>
<evidence type="ECO:0000313" key="1">
    <source>
        <dbReference type="EMBL" id="EMA31045.1"/>
    </source>
</evidence>
<keyword evidence="2" id="KW-1185">Reference proteome</keyword>
<gene>
    <name evidence="1" type="ORF">C444_09000</name>
</gene>
<dbReference type="RefSeq" id="WP_004592363.1">
    <property type="nucleotide sequence ID" value="NZ_AOLY01000027.1"/>
</dbReference>
<dbReference type="AlphaFoldDB" id="M0LGE1"/>
<comment type="caution">
    <text evidence="1">The sequence shown here is derived from an EMBL/GenBank/DDBJ whole genome shotgun (WGS) entry which is preliminary data.</text>
</comment>
<accession>M0LGE1</accession>